<dbReference type="AlphaFoldDB" id="A0AAN6VD56"/>
<name>A0AAN6VD56_9PEZI</name>
<keyword evidence="2" id="KW-0812">Transmembrane</keyword>
<keyword evidence="2" id="KW-1133">Transmembrane helix</keyword>
<gene>
    <name evidence="3" type="ORF">C8A00DRAFT_19811</name>
</gene>
<reference evidence="3" key="1">
    <citation type="journal article" date="2023" name="Mol. Phylogenet. Evol.">
        <title>Genome-scale phylogeny and comparative genomics of the fungal order Sordariales.</title>
        <authorList>
            <person name="Hensen N."/>
            <person name="Bonometti L."/>
            <person name="Westerberg I."/>
            <person name="Brannstrom I.O."/>
            <person name="Guillou S."/>
            <person name="Cros-Aarteil S."/>
            <person name="Calhoun S."/>
            <person name="Haridas S."/>
            <person name="Kuo A."/>
            <person name="Mondo S."/>
            <person name="Pangilinan J."/>
            <person name="Riley R."/>
            <person name="LaButti K."/>
            <person name="Andreopoulos B."/>
            <person name="Lipzen A."/>
            <person name="Chen C."/>
            <person name="Yan M."/>
            <person name="Daum C."/>
            <person name="Ng V."/>
            <person name="Clum A."/>
            <person name="Steindorff A."/>
            <person name="Ohm R.A."/>
            <person name="Martin F."/>
            <person name="Silar P."/>
            <person name="Natvig D.O."/>
            <person name="Lalanne C."/>
            <person name="Gautier V."/>
            <person name="Ament-Velasquez S.L."/>
            <person name="Kruys A."/>
            <person name="Hutchinson M.I."/>
            <person name="Powell A.J."/>
            <person name="Barry K."/>
            <person name="Miller A.N."/>
            <person name="Grigoriev I.V."/>
            <person name="Debuchy R."/>
            <person name="Gladieux P."/>
            <person name="Hiltunen Thoren M."/>
            <person name="Johannesson H."/>
        </authorList>
    </citation>
    <scope>NUCLEOTIDE SEQUENCE</scope>
    <source>
        <strain evidence="3">CBS 538.74</strain>
    </source>
</reference>
<dbReference type="EMBL" id="MU857519">
    <property type="protein sequence ID" value="KAK4148350.1"/>
    <property type="molecule type" value="Genomic_DNA"/>
</dbReference>
<organism evidence="3 4">
    <name type="scientific">Chaetomidium leptoderma</name>
    <dbReference type="NCBI Taxonomy" id="669021"/>
    <lineage>
        <taxon>Eukaryota</taxon>
        <taxon>Fungi</taxon>
        <taxon>Dikarya</taxon>
        <taxon>Ascomycota</taxon>
        <taxon>Pezizomycotina</taxon>
        <taxon>Sordariomycetes</taxon>
        <taxon>Sordariomycetidae</taxon>
        <taxon>Sordariales</taxon>
        <taxon>Chaetomiaceae</taxon>
        <taxon>Chaetomidium</taxon>
    </lineage>
</organism>
<keyword evidence="4" id="KW-1185">Reference proteome</keyword>
<evidence type="ECO:0000313" key="3">
    <source>
        <dbReference type="EMBL" id="KAK4148350.1"/>
    </source>
</evidence>
<feature type="region of interest" description="Disordered" evidence="1">
    <location>
        <begin position="1"/>
        <end position="68"/>
    </location>
</feature>
<feature type="compositionally biased region" description="Polar residues" evidence="1">
    <location>
        <begin position="10"/>
        <end position="28"/>
    </location>
</feature>
<accession>A0AAN6VD56</accession>
<sequence>QKVKTPPYSRYTSAPEFSQLPEVSTGSSGDAPEVVLDQDTAKEARGPPSPWLFPIHLTPSDTQDGPSPRRTTVLILSIIVGVLAAAVVGLAAATGVMAKRANEAQSANAQLAVDGTCPPVTATTTTTTTATAIMTSPDGTSSPIAVEVVDISNGCDDKNQRVTGTTYTTPIFNKITFVKYCHSQPKQFPIYGMISPTFEDCMDACAAWTYRGRSVVGQKNANAVCGGVRFVPAWRNKTVAYHINARGNCFLQAAPQTKQDLETPALSQGVTCHAAVVVNLSSG</sequence>
<keyword evidence="2" id="KW-0472">Membrane</keyword>
<proteinExistence type="predicted"/>
<evidence type="ECO:0000256" key="1">
    <source>
        <dbReference type="SAM" id="MobiDB-lite"/>
    </source>
</evidence>
<dbReference type="Proteomes" id="UP001302745">
    <property type="component" value="Unassembled WGS sequence"/>
</dbReference>
<feature type="non-terminal residue" evidence="3">
    <location>
        <position position="1"/>
    </location>
</feature>
<protein>
    <submittedName>
        <fullName evidence="3">Uncharacterized protein</fullName>
    </submittedName>
</protein>
<evidence type="ECO:0000313" key="4">
    <source>
        <dbReference type="Proteomes" id="UP001302745"/>
    </source>
</evidence>
<reference evidence="3" key="2">
    <citation type="submission" date="2023-05" db="EMBL/GenBank/DDBJ databases">
        <authorList>
            <consortium name="Lawrence Berkeley National Laboratory"/>
            <person name="Steindorff A."/>
            <person name="Hensen N."/>
            <person name="Bonometti L."/>
            <person name="Westerberg I."/>
            <person name="Brannstrom I.O."/>
            <person name="Guillou S."/>
            <person name="Cros-Aarteil S."/>
            <person name="Calhoun S."/>
            <person name="Haridas S."/>
            <person name="Kuo A."/>
            <person name="Mondo S."/>
            <person name="Pangilinan J."/>
            <person name="Riley R."/>
            <person name="Labutti K."/>
            <person name="Andreopoulos B."/>
            <person name="Lipzen A."/>
            <person name="Chen C."/>
            <person name="Yanf M."/>
            <person name="Daum C."/>
            <person name="Ng V."/>
            <person name="Clum A."/>
            <person name="Ohm R."/>
            <person name="Martin F."/>
            <person name="Silar P."/>
            <person name="Natvig D."/>
            <person name="Lalanne C."/>
            <person name="Gautier V."/>
            <person name="Ament-Velasquez S.L."/>
            <person name="Kruys A."/>
            <person name="Hutchinson M.I."/>
            <person name="Powell A.J."/>
            <person name="Barry K."/>
            <person name="Miller A.N."/>
            <person name="Grigoriev I.V."/>
            <person name="Debuchy R."/>
            <person name="Gladieux P."/>
            <person name="Thoren M.H."/>
            <person name="Johannesson H."/>
        </authorList>
    </citation>
    <scope>NUCLEOTIDE SEQUENCE</scope>
    <source>
        <strain evidence="3">CBS 538.74</strain>
    </source>
</reference>
<comment type="caution">
    <text evidence="3">The sequence shown here is derived from an EMBL/GenBank/DDBJ whole genome shotgun (WGS) entry which is preliminary data.</text>
</comment>
<evidence type="ECO:0000256" key="2">
    <source>
        <dbReference type="SAM" id="Phobius"/>
    </source>
</evidence>
<feature type="transmembrane region" description="Helical" evidence="2">
    <location>
        <begin position="73"/>
        <end position="98"/>
    </location>
</feature>